<dbReference type="Gene3D" id="3.60.70.12">
    <property type="entry name" value="L-amino peptidase D-ALA esterase/amidase"/>
    <property type="match status" value="1"/>
</dbReference>
<dbReference type="EMBL" id="QRGO01000001">
    <property type="protein sequence ID" value="RDV05269.1"/>
    <property type="molecule type" value="Genomic_DNA"/>
</dbReference>
<dbReference type="InterPro" id="IPR016117">
    <property type="entry name" value="ArgJ-like_dom_sf"/>
</dbReference>
<dbReference type="GO" id="GO:0004177">
    <property type="term" value="F:aminopeptidase activity"/>
    <property type="evidence" value="ECO:0007669"/>
    <property type="project" value="TreeGrafter"/>
</dbReference>
<evidence type="ECO:0000313" key="3">
    <source>
        <dbReference type="Proteomes" id="UP000263993"/>
    </source>
</evidence>
<protein>
    <submittedName>
        <fullName evidence="2">Peptidase S58 family protein</fullName>
    </submittedName>
</protein>
<comment type="similarity">
    <text evidence="1">Belongs to the peptidase S58 family.</text>
</comment>
<dbReference type="PANTHER" id="PTHR36512">
    <property type="entry name" value="D-AMINOPEPTIDASE"/>
    <property type="match status" value="1"/>
</dbReference>
<dbReference type="CDD" id="cd02252">
    <property type="entry name" value="nylC_like"/>
    <property type="match status" value="1"/>
</dbReference>
<organism evidence="2 3">
    <name type="scientific">Undibacter mobilis</name>
    <dbReference type="NCBI Taxonomy" id="2292256"/>
    <lineage>
        <taxon>Bacteria</taxon>
        <taxon>Pseudomonadati</taxon>
        <taxon>Pseudomonadota</taxon>
        <taxon>Alphaproteobacteria</taxon>
        <taxon>Hyphomicrobiales</taxon>
        <taxon>Nitrobacteraceae</taxon>
        <taxon>Undibacter</taxon>
    </lineage>
</organism>
<evidence type="ECO:0000256" key="1">
    <source>
        <dbReference type="ARBA" id="ARBA00007068"/>
    </source>
</evidence>
<sequence>MRNLITDVAGLRVGHAHDEKLASGSTVILFDRPVTAAVDVRGGGPGTRETALLDPAQTLEHADAIVLSGGSAFGLDAPSGTQAFLREKGRGFRIGSAIVPIVPGAIMFDLLNGGDKNWDRYPPYREFGYEATRTASVDFALGSVGAGLGATTVNFKGGVGSASAKTPGGITVGAIVVINAVGTAVVGDGPHFWAAPFEKNGEFGGRGMPSQFSPSDLAIRAKGGPQENTTIAMIATDAKLSKAQCNRLAVMAQDGLARAIYPVHSPLDGDVVFSAATGDKELDDPYYGLAELGMVAANAMARAAARGVYEAKALPFPGAVPAWRDQFG</sequence>
<proteinExistence type="inferred from homology"/>
<comment type="caution">
    <text evidence="2">The sequence shown here is derived from an EMBL/GenBank/DDBJ whole genome shotgun (WGS) entry which is preliminary data.</text>
</comment>
<dbReference type="PANTHER" id="PTHR36512:SF3">
    <property type="entry name" value="BLR5678 PROTEIN"/>
    <property type="match status" value="1"/>
</dbReference>
<gene>
    <name evidence="2" type="ORF">DXH78_12225</name>
</gene>
<dbReference type="RefSeq" id="WP_115517294.1">
    <property type="nucleotide sequence ID" value="NZ_QRGO01000001.1"/>
</dbReference>
<dbReference type="OrthoDB" id="9808347at2"/>
<reference evidence="3" key="1">
    <citation type="submission" date="2018-08" db="EMBL/GenBank/DDBJ databases">
        <authorList>
            <person name="Kim S.-J."/>
            <person name="Jung G.-Y."/>
        </authorList>
    </citation>
    <scope>NUCLEOTIDE SEQUENCE [LARGE SCALE GENOMIC DNA]</scope>
    <source>
        <strain evidence="3">GY_H</strain>
    </source>
</reference>
<evidence type="ECO:0000313" key="2">
    <source>
        <dbReference type="EMBL" id="RDV05269.1"/>
    </source>
</evidence>
<dbReference type="Proteomes" id="UP000263993">
    <property type="component" value="Unassembled WGS sequence"/>
</dbReference>
<dbReference type="InterPro" id="IPR005321">
    <property type="entry name" value="Peptidase_S58_DmpA"/>
</dbReference>
<accession>A0A371BCE2</accession>
<dbReference type="AlphaFoldDB" id="A0A371BCE2"/>
<dbReference type="Pfam" id="PF03576">
    <property type="entry name" value="Peptidase_S58"/>
    <property type="match status" value="1"/>
</dbReference>
<keyword evidence="3" id="KW-1185">Reference proteome</keyword>
<name>A0A371BCE2_9BRAD</name>
<dbReference type="SUPFAM" id="SSF56266">
    <property type="entry name" value="DmpA/ArgJ-like"/>
    <property type="match status" value="1"/>
</dbReference>